<dbReference type="InterPro" id="IPR023785">
    <property type="entry name" value="Sigma70_reg_Rsd"/>
</dbReference>
<dbReference type="Proteomes" id="UP001208888">
    <property type="component" value="Unassembled WGS sequence"/>
</dbReference>
<dbReference type="RefSeq" id="WP_028722883.1">
    <property type="nucleotide sequence ID" value="NZ_JANFVX010000029.1"/>
</dbReference>
<comment type="subunit">
    <text evidence="4">Interacts with RpoD.</text>
</comment>
<comment type="similarity">
    <text evidence="4 5">Belongs to the Rsd/AlgQ family.</text>
</comment>
<evidence type="ECO:0000313" key="6">
    <source>
        <dbReference type="EMBL" id="MCW0346349.1"/>
    </source>
</evidence>
<protein>
    <recommendedName>
        <fullName evidence="4">Regulator of sigma D</fullName>
    </recommendedName>
</protein>
<dbReference type="HAMAP" id="MF_01181">
    <property type="entry name" value="Rsd"/>
    <property type="match status" value="1"/>
</dbReference>
<dbReference type="AlphaFoldDB" id="A0AAJ1FTC0"/>
<evidence type="ECO:0000313" key="7">
    <source>
        <dbReference type="Proteomes" id="UP001208888"/>
    </source>
</evidence>
<gene>
    <name evidence="4" type="primary">rsd</name>
    <name evidence="6" type="ORF">NB703_004442</name>
</gene>
<sequence length="167" mass="18762">MLNQLDVLTQRVGGSNELVDSWLAARRQLLVSYYHLVGIKPKKEALTRLDEQALDNFCHNLVDYLSSGHFSLYQRLIGEMDGTSPLLAATQIYPSLEANTEQLMKLYDGHLQQAIDDDNYVAFQNALSEVGEALEGRFTLEDKLIQMAWDNHVTPPVANDSEIARPA</sequence>
<dbReference type="EMBL" id="JANFVX010000029">
    <property type="protein sequence ID" value="MCW0346349.1"/>
    <property type="molecule type" value="Genomic_DNA"/>
</dbReference>
<dbReference type="PIRSF" id="PIRSF016548">
    <property type="entry name" value="Rsd_AlgQ"/>
    <property type="match status" value="1"/>
</dbReference>
<dbReference type="NCBIfam" id="NF008723">
    <property type="entry name" value="PRK11718.1"/>
    <property type="match status" value="1"/>
</dbReference>
<keyword evidence="1 4" id="KW-0963">Cytoplasm</keyword>
<dbReference type="InterPro" id="IPR038309">
    <property type="entry name" value="Rsd/AlgQ_sf"/>
</dbReference>
<comment type="subcellular location">
    <subcellularLocation>
        <location evidence="4">Cytoplasm</location>
    </subcellularLocation>
</comment>
<evidence type="ECO:0000256" key="3">
    <source>
        <dbReference type="ARBA" id="ARBA00023163"/>
    </source>
</evidence>
<keyword evidence="3 4" id="KW-0804">Transcription</keyword>
<dbReference type="GO" id="GO:0005737">
    <property type="term" value="C:cytoplasm"/>
    <property type="evidence" value="ECO:0007669"/>
    <property type="project" value="UniProtKB-SubCell"/>
</dbReference>
<dbReference type="InterPro" id="IPR007448">
    <property type="entry name" value="Sigma70_reg_Rsd_AlgQ"/>
</dbReference>
<evidence type="ECO:0000256" key="5">
    <source>
        <dbReference type="RuleBase" id="RU004409"/>
    </source>
</evidence>
<evidence type="ECO:0000256" key="4">
    <source>
        <dbReference type="HAMAP-Rule" id="MF_01181"/>
    </source>
</evidence>
<dbReference type="Pfam" id="PF04353">
    <property type="entry name" value="Rsd_AlgQ"/>
    <property type="match status" value="1"/>
</dbReference>
<dbReference type="GO" id="GO:0006355">
    <property type="term" value="P:regulation of DNA-templated transcription"/>
    <property type="evidence" value="ECO:0007669"/>
    <property type="project" value="InterPro"/>
</dbReference>
<evidence type="ECO:0000256" key="2">
    <source>
        <dbReference type="ARBA" id="ARBA00023015"/>
    </source>
</evidence>
<dbReference type="Gene3D" id="1.20.120.1370">
    <property type="entry name" value="Regulator of RNA polymerase sigma(70) subunit, domain 4"/>
    <property type="match status" value="1"/>
</dbReference>
<proteinExistence type="inferred from homology"/>
<comment type="caution">
    <text evidence="6">The sequence shown here is derived from an EMBL/GenBank/DDBJ whole genome shotgun (WGS) entry which is preliminary data.</text>
</comment>
<comment type="function">
    <text evidence="4">Binds RpoD and negatively regulates RpoD-mediated transcription activation by preventing the interaction between the primary sigma factor RpoD with the catalytic core of the RNA polymerase and with promoter DNA. May be involved in replacement of the RNA polymerase sigma subunit from RpoD to RpoS during the transition from exponential growth to the stationary phase.</text>
</comment>
<organism evidence="6 7">
    <name type="scientific">Pantoea ananas</name>
    <name type="common">Erwinia uredovora</name>
    <dbReference type="NCBI Taxonomy" id="553"/>
    <lineage>
        <taxon>Bacteria</taxon>
        <taxon>Pseudomonadati</taxon>
        <taxon>Pseudomonadota</taxon>
        <taxon>Gammaproteobacteria</taxon>
        <taxon>Enterobacterales</taxon>
        <taxon>Erwiniaceae</taxon>
        <taxon>Pantoea</taxon>
    </lineage>
</organism>
<accession>A0AAJ1FTC0</accession>
<reference evidence="6" key="1">
    <citation type="submission" date="2022-06" db="EMBL/GenBank/DDBJ databases">
        <title>Dynamics of rice microbiomes reveals core vertical transmitted seed endophytes.</title>
        <authorList>
            <person name="Liao K."/>
            <person name="Zhang X."/>
        </authorList>
    </citation>
    <scope>NUCLEOTIDE SEQUENCE</scope>
    <source>
        <strain evidence="6">JT1-17</strain>
    </source>
</reference>
<name>A0AAJ1FTC0_PANAN</name>
<keyword evidence="2 4" id="KW-0805">Transcription regulation</keyword>
<evidence type="ECO:0000256" key="1">
    <source>
        <dbReference type="ARBA" id="ARBA00022490"/>
    </source>
</evidence>